<keyword evidence="5 10" id="KW-0808">Transferase</keyword>
<feature type="region of interest" description="Disordered" evidence="8">
    <location>
        <begin position="90"/>
        <end position="119"/>
    </location>
</feature>
<keyword evidence="7" id="KW-0315">Glutamine amidotransferase</keyword>
<dbReference type="NCBIfam" id="TIGR01134">
    <property type="entry name" value="purF"/>
    <property type="match status" value="1"/>
</dbReference>
<feature type="domain" description="Glutamine amidotransferase type-2" evidence="9">
    <location>
        <begin position="122"/>
        <end position="352"/>
    </location>
</feature>
<dbReference type="STRING" id="2769.R7Q546"/>
<dbReference type="GO" id="GO:0004044">
    <property type="term" value="F:amidophosphoribosyltransferase activity"/>
    <property type="evidence" value="ECO:0007669"/>
    <property type="project" value="UniProtKB-EC"/>
</dbReference>
<dbReference type="EMBL" id="HG001653">
    <property type="protein sequence ID" value="CDF33677.1"/>
    <property type="molecule type" value="Genomic_DNA"/>
</dbReference>
<evidence type="ECO:0000256" key="4">
    <source>
        <dbReference type="ARBA" id="ARBA00022676"/>
    </source>
</evidence>
<dbReference type="Pfam" id="PF13522">
    <property type="entry name" value="GATase_6"/>
    <property type="match status" value="1"/>
</dbReference>
<comment type="similarity">
    <text evidence="2">In the C-terminal section; belongs to the purine/pyrimidine phosphoribosyltransferase family.</text>
</comment>
<evidence type="ECO:0000313" key="11">
    <source>
        <dbReference type="Proteomes" id="UP000012073"/>
    </source>
</evidence>
<evidence type="ECO:0000256" key="8">
    <source>
        <dbReference type="SAM" id="MobiDB-lite"/>
    </source>
</evidence>
<dbReference type="PhylomeDB" id="R7Q546"/>
<evidence type="ECO:0000256" key="3">
    <source>
        <dbReference type="ARBA" id="ARBA00011941"/>
    </source>
</evidence>
<evidence type="ECO:0000259" key="9">
    <source>
        <dbReference type="PROSITE" id="PS51278"/>
    </source>
</evidence>
<evidence type="ECO:0000256" key="1">
    <source>
        <dbReference type="ARBA" id="ARBA00005209"/>
    </source>
</evidence>
<evidence type="ECO:0000256" key="5">
    <source>
        <dbReference type="ARBA" id="ARBA00022679"/>
    </source>
</evidence>
<dbReference type="GO" id="GO:0009113">
    <property type="term" value="P:purine nucleobase biosynthetic process"/>
    <property type="evidence" value="ECO:0007669"/>
    <property type="project" value="InterPro"/>
</dbReference>
<comment type="pathway">
    <text evidence="1">Purine metabolism; IMP biosynthesis via de novo pathway; N(1)-(5-phospho-D-ribosyl)glycinamide from 5-phospho-alpha-D-ribose 1-diphosphate: step 1/2.</text>
</comment>
<dbReference type="InterPro" id="IPR017932">
    <property type="entry name" value="GATase_2_dom"/>
</dbReference>
<dbReference type="PANTHER" id="PTHR11907">
    <property type="entry name" value="AMIDOPHOSPHORIBOSYLTRANSFERASE"/>
    <property type="match status" value="1"/>
</dbReference>
<dbReference type="Gramene" id="CDF33677">
    <property type="protein sequence ID" value="CDF33677"/>
    <property type="gene ID" value="CHC_T00009506001"/>
</dbReference>
<dbReference type="PROSITE" id="PS51278">
    <property type="entry name" value="GATASE_TYPE_2"/>
    <property type="match status" value="1"/>
</dbReference>
<keyword evidence="11" id="KW-1185">Reference proteome</keyword>
<dbReference type="Gene3D" id="3.40.50.2020">
    <property type="match status" value="1"/>
</dbReference>
<reference evidence="11" key="1">
    <citation type="journal article" date="2013" name="Proc. Natl. Acad. Sci. U.S.A.">
        <title>Genome structure and metabolic features in the red seaweed Chondrus crispus shed light on evolution of the Archaeplastida.</title>
        <authorList>
            <person name="Collen J."/>
            <person name="Porcel B."/>
            <person name="Carre W."/>
            <person name="Ball S.G."/>
            <person name="Chaparro C."/>
            <person name="Tonon T."/>
            <person name="Barbeyron T."/>
            <person name="Michel G."/>
            <person name="Noel B."/>
            <person name="Valentin K."/>
            <person name="Elias M."/>
            <person name="Artiguenave F."/>
            <person name="Arun A."/>
            <person name="Aury J.M."/>
            <person name="Barbosa-Neto J.F."/>
            <person name="Bothwell J.H."/>
            <person name="Bouget F.Y."/>
            <person name="Brillet L."/>
            <person name="Cabello-Hurtado F."/>
            <person name="Capella-Gutierrez S."/>
            <person name="Charrier B."/>
            <person name="Cladiere L."/>
            <person name="Cock J.M."/>
            <person name="Coelho S.M."/>
            <person name="Colleoni C."/>
            <person name="Czjzek M."/>
            <person name="Da Silva C."/>
            <person name="Delage L."/>
            <person name="Denoeud F."/>
            <person name="Deschamps P."/>
            <person name="Dittami S.M."/>
            <person name="Gabaldon T."/>
            <person name="Gachon C.M."/>
            <person name="Groisillier A."/>
            <person name="Herve C."/>
            <person name="Jabbari K."/>
            <person name="Katinka M."/>
            <person name="Kloareg B."/>
            <person name="Kowalczyk N."/>
            <person name="Labadie K."/>
            <person name="Leblanc C."/>
            <person name="Lopez P.J."/>
            <person name="McLachlan D.H."/>
            <person name="Meslet-Cladiere L."/>
            <person name="Moustafa A."/>
            <person name="Nehr Z."/>
            <person name="Nyvall Collen P."/>
            <person name="Panaud O."/>
            <person name="Partensky F."/>
            <person name="Poulain J."/>
            <person name="Rensing S.A."/>
            <person name="Rousvoal S."/>
            <person name="Samson G."/>
            <person name="Symeonidi A."/>
            <person name="Weissenbach J."/>
            <person name="Zambounis A."/>
            <person name="Wincker P."/>
            <person name="Boyen C."/>
        </authorList>
    </citation>
    <scope>NUCLEOTIDE SEQUENCE [LARGE SCALE GENOMIC DNA]</scope>
    <source>
        <strain evidence="11">cv. Stackhouse</strain>
    </source>
</reference>
<dbReference type="Proteomes" id="UP000012073">
    <property type="component" value="Unassembled WGS sequence"/>
</dbReference>
<dbReference type="InterPro" id="IPR005854">
    <property type="entry name" value="PurF"/>
</dbReference>
<sequence>MPAPYIFTKSLSLHKILDQKTTADPHVTPRQPPPAAVPATSTTKHFSNMFSPPPSFASPPSTLPSSVTKPRPSLTCRLRKRTYYRRFGLQASISPPAPAPPTASQPFASDDSDDSDSLHEECGVVGVWGHPSSAAVAYYALHALQHRGQEGAGIVTSGESFSPDLREYKGLGLVSEVFANALDGDSLAGESAIAHNRYSTSGEKSVRNVQPFRASFREGQVAVAHNGNLTNADVLRVELELRGSIFATSSDTEVVLHLMATSVGSSGGVARKAADALNRVEGAYSILILTKETLIAVRDPYGFRPLVMGELKVEGRAAPAIVFASETCALDIVEAKFMREVEPGEMVSIDREGNITNSFPFPPLRRHACVFEHIYFSKPSSVVFGRSVYMSRFRFGELLATSAMVPDADAIVPVPESGVPAALGYASASGIQFQQAIIRSHYVGRTFIQPTQVARDIGVRLKLAPVEALIRGRSVVVVDDSIVRGTTSKKIVRMLRDAGAREVHFRIACPPITGGCFYGVDTPDKEKLLSNRMTDAEACEYIGADSLAFLPLDAMHEFLADEAPTFCDACFSGNYPVLPAVVTPPKLAAGF</sequence>
<dbReference type="InterPro" id="IPR029057">
    <property type="entry name" value="PRTase-like"/>
</dbReference>
<dbReference type="CDD" id="cd06223">
    <property type="entry name" value="PRTases_typeI"/>
    <property type="match status" value="1"/>
</dbReference>
<feature type="region of interest" description="Disordered" evidence="8">
    <location>
        <begin position="21"/>
        <end position="72"/>
    </location>
</feature>
<protein>
    <recommendedName>
        <fullName evidence="3">amidophosphoribosyltransferase</fullName>
        <ecNumber evidence="3">2.4.2.14</ecNumber>
    </recommendedName>
</protein>
<proteinExistence type="inferred from homology"/>
<dbReference type="CDD" id="cd00715">
    <property type="entry name" value="GPATase_N"/>
    <property type="match status" value="1"/>
</dbReference>
<dbReference type="Gene3D" id="3.60.20.10">
    <property type="entry name" value="Glutamine Phosphoribosylpyrophosphate, subunit 1, domain 1"/>
    <property type="match status" value="1"/>
</dbReference>
<evidence type="ECO:0000256" key="2">
    <source>
        <dbReference type="ARBA" id="ARBA00010138"/>
    </source>
</evidence>
<dbReference type="UniPathway" id="UPA00074">
    <property type="reaction ID" value="UER00124"/>
</dbReference>
<dbReference type="InterPro" id="IPR000836">
    <property type="entry name" value="PRTase_dom"/>
</dbReference>
<dbReference type="KEGG" id="ccp:CHC_T00009506001"/>
<keyword evidence="4" id="KW-0328">Glycosyltransferase</keyword>
<dbReference type="Pfam" id="PF00156">
    <property type="entry name" value="Pribosyltran"/>
    <property type="match status" value="1"/>
</dbReference>
<dbReference type="RefSeq" id="XP_005713496.1">
    <property type="nucleotide sequence ID" value="XM_005713439.1"/>
</dbReference>
<evidence type="ECO:0000313" key="10">
    <source>
        <dbReference type="EMBL" id="CDF33677.1"/>
    </source>
</evidence>
<evidence type="ECO:0000256" key="7">
    <source>
        <dbReference type="ARBA" id="ARBA00022962"/>
    </source>
</evidence>
<dbReference type="InterPro" id="IPR035584">
    <property type="entry name" value="PurF_N"/>
</dbReference>
<dbReference type="InterPro" id="IPR029055">
    <property type="entry name" value="Ntn_hydrolases_N"/>
</dbReference>
<organism evidence="10 11">
    <name type="scientific">Chondrus crispus</name>
    <name type="common">Carrageen Irish moss</name>
    <name type="synonym">Polymorpha crispa</name>
    <dbReference type="NCBI Taxonomy" id="2769"/>
    <lineage>
        <taxon>Eukaryota</taxon>
        <taxon>Rhodophyta</taxon>
        <taxon>Florideophyceae</taxon>
        <taxon>Rhodymeniophycidae</taxon>
        <taxon>Gigartinales</taxon>
        <taxon>Gigartinaceae</taxon>
        <taxon>Chondrus</taxon>
    </lineage>
</organism>
<dbReference type="GeneID" id="17321211"/>
<gene>
    <name evidence="10" type="ORF">CHC_T00009506001</name>
</gene>
<dbReference type="OrthoDB" id="191723at2759"/>
<name>R7Q546_CHOCR</name>
<dbReference type="HAMAP" id="MF_01931">
    <property type="entry name" value="PurF"/>
    <property type="match status" value="1"/>
</dbReference>
<evidence type="ECO:0000256" key="6">
    <source>
        <dbReference type="ARBA" id="ARBA00022755"/>
    </source>
</evidence>
<dbReference type="OMA" id="IRHFGVK"/>
<dbReference type="GO" id="GO:0006189">
    <property type="term" value="P:'de novo' IMP biosynthetic process"/>
    <property type="evidence" value="ECO:0007669"/>
    <property type="project" value="UniProtKB-UniPathway"/>
</dbReference>
<keyword evidence="6" id="KW-0658">Purine biosynthesis</keyword>
<accession>R7Q546</accession>
<dbReference type="AlphaFoldDB" id="R7Q546"/>
<dbReference type="EC" id="2.4.2.14" evidence="3"/>
<dbReference type="SUPFAM" id="SSF53271">
    <property type="entry name" value="PRTase-like"/>
    <property type="match status" value="1"/>
</dbReference>
<dbReference type="SUPFAM" id="SSF56235">
    <property type="entry name" value="N-terminal nucleophile aminohydrolases (Ntn hydrolases)"/>
    <property type="match status" value="1"/>
</dbReference>